<dbReference type="AlphaFoldDB" id="A0A4V3XDD4"/>
<organism evidence="1 2">
    <name type="scientific">Phellinidium pouzarii</name>
    <dbReference type="NCBI Taxonomy" id="167371"/>
    <lineage>
        <taxon>Eukaryota</taxon>
        <taxon>Fungi</taxon>
        <taxon>Dikarya</taxon>
        <taxon>Basidiomycota</taxon>
        <taxon>Agaricomycotina</taxon>
        <taxon>Agaricomycetes</taxon>
        <taxon>Hymenochaetales</taxon>
        <taxon>Hymenochaetaceae</taxon>
        <taxon>Phellinidium</taxon>
    </lineage>
</organism>
<sequence>MNQPANEINIPTRTQPPSLTTTYYYAWKYGLALQSGLERLIIMNCSVAVLWATTFSNLRLRLVLVDAPYDIEVLKAIKSASLLSVRAEDDPTFTNIVYLIRNGEMNTNKVGSGLSVQGEERAQCLKNVFAPPSNLTIGYILAEPAKKNGNGTEAIDTITPLAQELGLTVDTSWHVRSYDSDCVGDAASAFAANSTASILICWEREYLPDIAEVLGVNDVPSWPKKSFNVIWTVQNNTLIDMSSEDCPGLDD</sequence>
<name>A0A4V3XDD4_9AGAM</name>
<reference evidence="1 2" key="1">
    <citation type="submission" date="2019-02" db="EMBL/GenBank/DDBJ databases">
        <title>Genome sequencing of the rare red list fungi Phellinidium pouzarii.</title>
        <authorList>
            <person name="Buettner E."/>
            <person name="Kellner H."/>
        </authorList>
    </citation>
    <scope>NUCLEOTIDE SEQUENCE [LARGE SCALE GENOMIC DNA]</scope>
    <source>
        <strain evidence="1 2">DSM 108285</strain>
    </source>
</reference>
<dbReference type="EMBL" id="SGPK01000070">
    <property type="protein sequence ID" value="THH09243.1"/>
    <property type="molecule type" value="Genomic_DNA"/>
</dbReference>
<dbReference type="OrthoDB" id="425925at2759"/>
<evidence type="ECO:0000313" key="2">
    <source>
        <dbReference type="Proteomes" id="UP000308199"/>
    </source>
</evidence>
<evidence type="ECO:0000313" key="1">
    <source>
        <dbReference type="EMBL" id="THH09243.1"/>
    </source>
</evidence>
<dbReference type="Proteomes" id="UP000308199">
    <property type="component" value="Unassembled WGS sequence"/>
</dbReference>
<gene>
    <name evidence="1" type="ORF">EW145_g2163</name>
</gene>
<protein>
    <submittedName>
        <fullName evidence="1">Uncharacterized protein</fullName>
    </submittedName>
</protein>
<accession>A0A4V3XDD4</accession>
<keyword evidence="2" id="KW-1185">Reference proteome</keyword>
<proteinExistence type="predicted"/>
<comment type="caution">
    <text evidence="1">The sequence shown here is derived from an EMBL/GenBank/DDBJ whole genome shotgun (WGS) entry which is preliminary data.</text>
</comment>